<protein>
    <submittedName>
        <fullName evidence="1">Uncharacterized protein</fullName>
    </submittedName>
</protein>
<reference evidence="2" key="1">
    <citation type="submission" date="2016-05" db="EMBL/GenBank/DDBJ databases">
        <authorList>
            <person name="Baek K."/>
            <person name="Yang S.-J."/>
        </authorList>
    </citation>
    <scope>NUCLEOTIDE SEQUENCE [LARGE SCALE GENOMIC DNA]</scope>
    <source>
        <strain evidence="2">ST58-10</strain>
    </source>
</reference>
<evidence type="ECO:0000313" key="2">
    <source>
        <dbReference type="Proteomes" id="UP000078070"/>
    </source>
</evidence>
<dbReference type="OrthoDB" id="6120741at2"/>
<organism evidence="1 2">
    <name type="scientific">Marinobacterium aestuarii</name>
    <dbReference type="NCBI Taxonomy" id="1821621"/>
    <lineage>
        <taxon>Bacteria</taxon>
        <taxon>Pseudomonadati</taxon>
        <taxon>Pseudomonadota</taxon>
        <taxon>Gammaproteobacteria</taxon>
        <taxon>Oceanospirillales</taxon>
        <taxon>Oceanospirillaceae</taxon>
        <taxon>Marinobacterium</taxon>
    </lineage>
</organism>
<dbReference type="EMBL" id="CP015839">
    <property type="protein sequence ID" value="ANG64226.1"/>
    <property type="molecule type" value="Genomic_DNA"/>
</dbReference>
<accession>A0A1A9F1X5</accession>
<reference evidence="1 2" key="2">
    <citation type="journal article" date="2018" name="Int. J. Syst. Evol. Microbiol.">
        <title>Marinobacterium aestuarii sp. nov., a benzene-degrading marine bacterium isolated from estuary sediment.</title>
        <authorList>
            <person name="Bae S.S."/>
            <person name="Jung J."/>
            <person name="Chung D."/>
            <person name="Baek K."/>
        </authorList>
    </citation>
    <scope>NUCLEOTIDE SEQUENCE [LARGE SCALE GENOMIC DNA]</scope>
    <source>
        <strain evidence="1 2">ST58-10</strain>
    </source>
</reference>
<name>A0A1A9F1X5_9GAMM</name>
<gene>
    <name evidence="1" type="ORF">A8C75_18265</name>
</gene>
<proteinExistence type="predicted"/>
<dbReference type="KEGG" id="mars:A8C75_18265"/>
<dbReference type="Proteomes" id="UP000078070">
    <property type="component" value="Chromosome"/>
</dbReference>
<keyword evidence="2" id="KW-1185">Reference proteome</keyword>
<dbReference type="AlphaFoldDB" id="A0A1A9F1X5"/>
<sequence>MYKTKYWTAEQLAKMNEKSFLVEALDMIRLSPELSDGSSTIEAMKSKLDALEAALGIRLDGLQD</sequence>
<evidence type="ECO:0000313" key="1">
    <source>
        <dbReference type="EMBL" id="ANG64226.1"/>
    </source>
</evidence>